<dbReference type="SUPFAM" id="SSF81383">
    <property type="entry name" value="F-box domain"/>
    <property type="match status" value="1"/>
</dbReference>
<dbReference type="SUPFAM" id="SSF52047">
    <property type="entry name" value="RNI-like"/>
    <property type="match status" value="1"/>
</dbReference>
<evidence type="ECO:0000313" key="3">
    <source>
        <dbReference type="Proteomes" id="UP000054248"/>
    </source>
</evidence>
<feature type="domain" description="F-box" evidence="1">
    <location>
        <begin position="27"/>
        <end position="85"/>
    </location>
</feature>
<dbReference type="HOGENOM" id="CLU_045026_0_0_1"/>
<reference evidence="3" key="2">
    <citation type="submission" date="2015-01" db="EMBL/GenBank/DDBJ databases">
        <title>Evolutionary Origins and Diversification of the Mycorrhizal Mutualists.</title>
        <authorList>
            <consortium name="DOE Joint Genome Institute"/>
            <consortium name="Mycorrhizal Genomics Consortium"/>
            <person name="Kohler A."/>
            <person name="Kuo A."/>
            <person name="Nagy L.G."/>
            <person name="Floudas D."/>
            <person name="Copeland A."/>
            <person name="Barry K.W."/>
            <person name="Cichocki N."/>
            <person name="Veneault-Fourrey C."/>
            <person name="LaButti K."/>
            <person name="Lindquist E.A."/>
            <person name="Lipzen A."/>
            <person name="Lundell T."/>
            <person name="Morin E."/>
            <person name="Murat C."/>
            <person name="Riley R."/>
            <person name="Ohm R."/>
            <person name="Sun H."/>
            <person name="Tunlid A."/>
            <person name="Henrissat B."/>
            <person name="Grigoriev I.V."/>
            <person name="Hibbett D.S."/>
            <person name="Martin F."/>
        </authorList>
    </citation>
    <scope>NUCLEOTIDE SEQUENCE [LARGE SCALE GENOMIC DNA]</scope>
    <source>
        <strain evidence="3">MUT 4182</strain>
    </source>
</reference>
<evidence type="ECO:0000259" key="1">
    <source>
        <dbReference type="Pfam" id="PF12937"/>
    </source>
</evidence>
<dbReference type="AlphaFoldDB" id="A0A0C3Q4R4"/>
<organism evidence="2 3">
    <name type="scientific">Tulasnella calospora MUT 4182</name>
    <dbReference type="NCBI Taxonomy" id="1051891"/>
    <lineage>
        <taxon>Eukaryota</taxon>
        <taxon>Fungi</taxon>
        <taxon>Dikarya</taxon>
        <taxon>Basidiomycota</taxon>
        <taxon>Agaricomycotina</taxon>
        <taxon>Agaricomycetes</taxon>
        <taxon>Cantharellales</taxon>
        <taxon>Tulasnellaceae</taxon>
        <taxon>Tulasnella</taxon>
    </lineage>
</organism>
<gene>
    <name evidence="2" type="ORF">M407DRAFT_213437</name>
</gene>
<sequence length="479" mass="53660">MQPHLPGYYIPLFCPGEDLVRSMTHVHDLPTELLSLIFSTIHDDIENGAINLLVRKSHELLHLLLVCRRWNDLASQISSLWTTVYVAHDSEASIRAQIYAQRAGYHEIDVVVTSMTEGTFAVNCGVAFQSLLHKHFHRVRSITIPFSSFHVCQALYTLLPNLISFNYIPISPDDKRLSANSRPGDVNLDAPKLQTLVLYGDTVVFDKDAWPSLRSLEYLCCSGNEEWLWGTLGASQSTLQTLVLGNPGTDLVMSQVYSFYQPARVVTCTTLSSLTSLQIMGGDDPDWTTLRFVDMPALTSLTIELQPSHEETLLPTFESLRSLRLVTSTAIDIQVALEYLLPSMPNITSLTVTDRSGTHDSREGHLIGPLLDEAQVPSGGPLLCRSLEEINLLGISTPTAKLKKLVELRQPQLRKIGVDGGLWAEDSWFRDENRAQDQALLEWLDERVELSGLRGWWEELPELLAFARRFNEELNILGG</sequence>
<evidence type="ECO:0000313" key="2">
    <source>
        <dbReference type="EMBL" id="KIO24020.1"/>
    </source>
</evidence>
<reference evidence="2 3" key="1">
    <citation type="submission" date="2014-04" db="EMBL/GenBank/DDBJ databases">
        <authorList>
            <consortium name="DOE Joint Genome Institute"/>
            <person name="Kuo A."/>
            <person name="Girlanda M."/>
            <person name="Perotto S."/>
            <person name="Kohler A."/>
            <person name="Nagy L.G."/>
            <person name="Floudas D."/>
            <person name="Copeland A."/>
            <person name="Barry K.W."/>
            <person name="Cichocki N."/>
            <person name="Veneault-Fourrey C."/>
            <person name="LaButti K."/>
            <person name="Lindquist E.A."/>
            <person name="Lipzen A."/>
            <person name="Lundell T."/>
            <person name="Morin E."/>
            <person name="Murat C."/>
            <person name="Sun H."/>
            <person name="Tunlid A."/>
            <person name="Henrissat B."/>
            <person name="Grigoriev I.V."/>
            <person name="Hibbett D.S."/>
            <person name="Martin F."/>
            <person name="Nordberg H.P."/>
            <person name="Cantor M.N."/>
            <person name="Hua S.X."/>
        </authorList>
    </citation>
    <scope>NUCLEOTIDE SEQUENCE [LARGE SCALE GENOMIC DNA]</scope>
    <source>
        <strain evidence="2 3">MUT 4182</strain>
    </source>
</reference>
<dbReference type="EMBL" id="KN823070">
    <property type="protein sequence ID" value="KIO24020.1"/>
    <property type="molecule type" value="Genomic_DNA"/>
</dbReference>
<dbReference type="Pfam" id="PF12937">
    <property type="entry name" value="F-box-like"/>
    <property type="match status" value="1"/>
</dbReference>
<dbReference type="Gene3D" id="1.20.1280.50">
    <property type="match status" value="1"/>
</dbReference>
<keyword evidence="3" id="KW-1185">Reference proteome</keyword>
<dbReference type="InterPro" id="IPR032675">
    <property type="entry name" value="LRR_dom_sf"/>
</dbReference>
<dbReference type="InterPro" id="IPR036047">
    <property type="entry name" value="F-box-like_dom_sf"/>
</dbReference>
<dbReference type="Gene3D" id="3.80.10.10">
    <property type="entry name" value="Ribonuclease Inhibitor"/>
    <property type="match status" value="1"/>
</dbReference>
<dbReference type="OrthoDB" id="2884925at2759"/>
<accession>A0A0C3Q4R4</accession>
<dbReference type="InterPro" id="IPR001810">
    <property type="entry name" value="F-box_dom"/>
</dbReference>
<dbReference type="Proteomes" id="UP000054248">
    <property type="component" value="Unassembled WGS sequence"/>
</dbReference>
<name>A0A0C3Q4R4_9AGAM</name>
<proteinExistence type="predicted"/>
<protein>
    <recommendedName>
        <fullName evidence="1">F-box domain-containing protein</fullName>
    </recommendedName>
</protein>